<sequence length="171" mass="19144">MHSLKDHCSFGAAKRYFSRETTVDYQRPLESELPIPRELYHRVRHGHPEVLRYSQPFAPPSSLCNRQTATRPTPVAVAKGRMVACKRDGGRAYVKLIPEAPSHTRRCPVRLRSVRWDAPTVMPQRLTHGEKATNKSSGAVEAHGTVHCRRRGVINLGRVGTEGTTKPCSGR</sequence>
<evidence type="ECO:0000313" key="1">
    <source>
        <dbReference type="EMBL" id="CCD13050.1"/>
    </source>
</evidence>
<comment type="caution">
    <text evidence="2">The sequence shown here is derived from an EMBL/GenBank/DDBJ whole genome shotgun (WGS) entry which is preliminary data.</text>
</comment>
<dbReference type="EMBL" id="CAEQ01002746">
    <property type="protein sequence ID" value="CCD17529.1"/>
    <property type="molecule type" value="Genomic_DNA"/>
</dbReference>
<evidence type="ECO:0000313" key="3">
    <source>
        <dbReference type="Proteomes" id="UP000000702"/>
    </source>
</evidence>
<dbReference type="Proteomes" id="UP000000702">
    <property type="component" value="Unassembled WGS sequence"/>
</dbReference>
<protein>
    <submittedName>
        <fullName evidence="1">WGS project CAEQ00000000 data, annotated contig 1578</fullName>
    </submittedName>
    <submittedName>
        <fullName evidence="2">WGS project CAEQ00000000 data, annotated contig 929</fullName>
    </submittedName>
</protein>
<dbReference type="VEuPathDB" id="TriTrypDB:TcIL3000_0_38660"/>
<proteinExistence type="predicted"/>
<dbReference type="AlphaFoldDB" id="F9WJM3"/>
<keyword evidence="3" id="KW-1185">Reference proteome</keyword>
<reference evidence="3" key="1">
    <citation type="submission" date="2011-07" db="EMBL/GenBank/DDBJ databases">
        <title>Divergent evolution of antigenic variation in African trypanosomes.</title>
        <authorList>
            <person name="Jackson A.P."/>
            <person name="Berry A."/>
            <person name="Allison H.C."/>
            <person name="Burton P."/>
            <person name="Anderson J."/>
            <person name="Aslett M."/>
            <person name="Brown R."/>
            <person name="Corton N."/>
            <person name="Harris D."/>
            <person name="Hauser H."/>
            <person name="Gamble J."/>
            <person name="Gilderthorp R."/>
            <person name="McQuillan J."/>
            <person name="Quail M.A."/>
            <person name="Sanders M."/>
            <person name="Van Tonder A."/>
            <person name="Ginger M.L."/>
            <person name="Donelson J.E."/>
            <person name="Field M.C."/>
            <person name="Barry J.D."/>
            <person name="Berriman M."/>
            <person name="Hertz-Fowler C."/>
        </authorList>
    </citation>
    <scope>NUCLEOTIDE SEQUENCE [LARGE SCALE GENOMIC DNA]</scope>
    <source>
        <strain evidence="3">IL3000</strain>
    </source>
</reference>
<organism evidence="2 3">
    <name type="scientific">Trypanosoma congolense (strain IL3000)</name>
    <dbReference type="NCBI Taxonomy" id="1068625"/>
    <lineage>
        <taxon>Eukaryota</taxon>
        <taxon>Discoba</taxon>
        <taxon>Euglenozoa</taxon>
        <taxon>Kinetoplastea</taxon>
        <taxon>Metakinetoplastina</taxon>
        <taxon>Trypanosomatida</taxon>
        <taxon>Trypanosomatidae</taxon>
        <taxon>Trypanosoma</taxon>
        <taxon>Nannomonas</taxon>
    </lineage>
</organism>
<evidence type="ECO:0000313" key="2">
    <source>
        <dbReference type="EMBL" id="CCD17529.1"/>
    </source>
</evidence>
<name>F9WJM3_TRYCI</name>
<dbReference type="EMBL" id="CAEQ01000994">
    <property type="protein sequence ID" value="CCD13050.1"/>
    <property type="molecule type" value="Genomic_DNA"/>
</dbReference>
<accession>F9WJM3</accession>
<gene>
    <name evidence="2" type="ORF">TCIL3000_0_23430</name>
    <name evidence="1" type="ORF">TCIL3000_0_38660</name>
</gene>
<dbReference type="VEuPathDB" id="TriTrypDB:TcIL3000_0_23430"/>
<reference evidence="2 3" key="2">
    <citation type="journal article" date="2012" name="Proc. Natl. Acad. Sci. U.S.A.">
        <title>Antigenic diversity is generated by distinct evolutionary mechanisms in African trypanosome species.</title>
        <authorList>
            <person name="Jackson A.P."/>
            <person name="Berry A."/>
            <person name="Aslett M."/>
            <person name="Allison H.C."/>
            <person name="Burton P."/>
            <person name="Vavrova-Anderson J."/>
            <person name="Brown R."/>
            <person name="Browne H."/>
            <person name="Corton N."/>
            <person name="Hauser H."/>
            <person name="Gamble J."/>
            <person name="Gilderthorp R."/>
            <person name="Marcello L."/>
            <person name="McQuillan J."/>
            <person name="Otto T.D."/>
            <person name="Quail M.A."/>
            <person name="Sanders M.J."/>
            <person name="van Tonder A."/>
            <person name="Ginger M.L."/>
            <person name="Field M.C."/>
            <person name="Barry J.D."/>
            <person name="Hertz-Fowler C."/>
            <person name="Berriman M."/>
        </authorList>
    </citation>
    <scope>NUCLEOTIDE SEQUENCE [LARGE SCALE GENOMIC DNA]</scope>
    <source>
        <strain evidence="2 3">IL3000</strain>
    </source>
</reference>